<dbReference type="AlphaFoldDB" id="A0A4Z2GEU4"/>
<accession>A0A4Z2GEU4</accession>
<organism evidence="2 3">
    <name type="scientific">Liparis tanakae</name>
    <name type="common">Tanaka's snailfish</name>
    <dbReference type="NCBI Taxonomy" id="230148"/>
    <lineage>
        <taxon>Eukaryota</taxon>
        <taxon>Metazoa</taxon>
        <taxon>Chordata</taxon>
        <taxon>Craniata</taxon>
        <taxon>Vertebrata</taxon>
        <taxon>Euteleostomi</taxon>
        <taxon>Actinopterygii</taxon>
        <taxon>Neopterygii</taxon>
        <taxon>Teleostei</taxon>
        <taxon>Neoteleostei</taxon>
        <taxon>Acanthomorphata</taxon>
        <taxon>Eupercaria</taxon>
        <taxon>Perciformes</taxon>
        <taxon>Cottioidei</taxon>
        <taxon>Cottales</taxon>
        <taxon>Liparidae</taxon>
        <taxon>Liparis</taxon>
    </lineage>
</organism>
<evidence type="ECO:0000313" key="3">
    <source>
        <dbReference type="Proteomes" id="UP000314294"/>
    </source>
</evidence>
<comment type="caution">
    <text evidence="2">The sequence shown here is derived from an EMBL/GenBank/DDBJ whole genome shotgun (WGS) entry which is preliminary data.</text>
</comment>
<proteinExistence type="predicted"/>
<protein>
    <submittedName>
        <fullName evidence="2">Uncharacterized protein</fullName>
    </submittedName>
</protein>
<keyword evidence="3" id="KW-1185">Reference proteome</keyword>
<reference evidence="2 3" key="1">
    <citation type="submission" date="2019-03" db="EMBL/GenBank/DDBJ databases">
        <title>First draft genome of Liparis tanakae, snailfish: a comprehensive survey of snailfish specific genes.</title>
        <authorList>
            <person name="Kim W."/>
            <person name="Song I."/>
            <person name="Jeong J.-H."/>
            <person name="Kim D."/>
            <person name="Kim S."/>
            <person name="Ryu S."/>
            <person name="Song J.Y."/>
            <person name="Lee S.K."/>
        </authorList>
    </citation>
    <scope>NUCLEOTIDE SEQUENCE [LARGE SCALE GENOMIC DNA]</scope>
    <source>
        <tissue evidence="2">Muscle</tissue>
    </source>
</reference>
<feature type="region of interest" description="Disordered" evidence="1">
    <location>
        <begin position="26"/>
        <end position="57"/>
    </location>
</feature>
<dbReference type="Proteomes" id="UP000314294">
    <property type="component" value="Unassembled WGS sequence"/>
</dbReference>
<gene>
    <name evidence="2" type="ORF">EYF80_038032</name>
</gene>
<evidence type="ECO:0000313" key="2">
    <source>
        <dbReference type="EMBL" id="TNN51741.1"/>
    </source>
</evidence>
<name>A0A4Z2GEU4_9TELE</name>
<dbReference type="EMBL" id="SRLO01000571">
    <property type="protein sequence ID" value="TNN51741.1"/>
    <property type="molecule type" value="Genomic_DNA"/>
</dbReference>
<feature type="compositionally biased region" description="Basic and acidic residues" evidence="1">
    <location>
        <begin position="31"/>
        <end position="46"/>
    </location>
</feature>
<evidence type="ECO:0000256" key="1">
    <source>
        <dbReference type="SAM" id="MobiDB-lite"/>
    </source>
</evidence>
<sequence length="77" mass="8855">MRITLRSPSPRRRSAHADRYCYSTKGGEANRTWKPDNRDTPDEFTRRSQKPAVRTRRWQTEGADGVLLGSAPRVGLR</sequence>
<feature type="compositionally biased region" description="Basic residues" evidence="1">
    <location>
        <begin position="47"/>
        <end position="57"/>
    </location>
</feature>